<dbReference type="SUPFAM" id="SSF75217">
    <property type="entry name" value="alpha/beta knot"/>
    <property type="match status" value="1"/>
</dbReference>
<evidence type="ECO:0000313" key="5">
    <source>
        <dbReference type="EMBL" id="CAB4835034.1"/>
    </source>
</evidence>
<dbReference type="EMBL" id="CAEZYR010000005">
    <property type="protein sequence ID" value="CAB4727412.1"/>
    <property type="molecule type" value="Genomic_DNA"/>
</dbReference>
<dbReference type="AlphaFoldDB" id="A0A6J7AQ61"/>
<gene>
    <name evidence="4" type="ORF">UFOPK2754_00249</name>
    <name evidence="5" type="ORF">UFOPK3139_02284</name>
    <name evidence="6" type="ORF">UFOPK3543_01886</name>
    <name evidence="7" type="ORF">UFOPK3967_00862</name>
</gene>
<dbReference type="InterPro" id="IPR001537">
    <property type="entry name" value="SpoU_MeTrfase"/>
</dbReference>
<keyword evidence="2" id="KW-0808">Transferase</keyword>
<evidence type="ECO:0000259" key="3">
    <source>
        <dbReference type="Pfam" id="PF00588"/>
    </source>
</evidence>
<feature type="domain" description="tRNA/rRNA methyltransferase SpoU type" evidence="3">
    <location>
        <begin position="24"/>
        <end position="165"/>
    </location>
</feature>
<evidence type="ECO:0000256" key="1">
    <source>
        <dbReference type="ARBA" id="ARBA00022603"/>
    </source>
</evidence>
<name>A0A6J7AQ61_9ZZZZ</name>
<sequence length="195" mass="20793">MKQLDGTGQKRLHRSWRRRTEGSVALLLDSVQNPFNVGAIVRSAAAFRVDHVWLSGATEPISHPKTKKTALGAERYLTFTVCDTAEAAVRDAQAQGYQVIGIELADTAVPLHEVVATSRVCLALGHEDRGLSAATLTLCDEVAFIPMLGKIGSLNVATAAAIACYEMRRHSWMSPAPPPGPAAARSHAVGIDLDA</sequence>
<evidence type="ECO:0000313" key="7">
    <source>
        <dbReference type="EMBL" id="CAB4988863.1"/>
    </source>
</evidence>
<keyword evidence="1" id="KW-0489">Methyltransferase</keyword>
<evidence type="ECO:0000313" key="6">
    <source>
        <dbReference type="EMBL" id="CAB4917280.1"/>
    </source>
</evidence>
<dbReference type="GO" id="GO:0005829">
    <property type="term" value="C:cytosol"/>
    <property type="evidence" value="ECO:0007669"/>
    <property type="project" value="TreeGrafter"/>
</dbReference>
<dbReference type="EMBL" id="CAFBMH010000075">
    <property type="protein sequence ID" value="CAB4917280.1"/>
    <property type="molecule type" value="Genomic_DNA"/>
</dbReference>
<reference evidence="5" key="1">
    <citation type="submission" date="2020-05" db="EMBL/GenBank/DDBJ databases">
        <authorList>
            <person name="Chiriac C."/>
            <person name="Salcher M."/>
            <person name="Ghai R."/>
            <person name="Kavagutti S V."/>
        </authorList>
    </citation>
    <scope>NUCLEOTIDE SEQUENCE</scope>
</reference>
<dbReference type="EMBL" id="CAFBOS010000039">
    <property type="protein sequence ID" value="CAB4988863.1"/>
    <property type="molecule type" value="Genomic_DNA"/>
</dbReference>
<dbReference type="InterPro" id="IPR004441">
    <property type="entry name" value="rRNA_MeTrfase_TrmH"/>
</dbReference>
<dbReference type="InterPro" id="IPR029028">
    <property type="entry name" value="Alpha/beta_knot_MTases"/>
</dbReference>
<dbReference type="GO" id="GO:0032259">
    <property type="term" value="P:methylation"/>
    <property type="evidence" value="ECO:0007669"/>
    <property type="project" value="UniProtKB-KW"/>
</dbReference>
<organism evidence="5">
    <name type="scientific">freshwater metagenome</name>
    <dbReference type="NCBI Taxonomy" id="449393"/>
    <lineage>
        <taxon>unclassified sequences</taxon>
        <taxon>metagenomes</taxon>
        <taxon>ecological metagenomes</taxon>
    </lineage>
</organism>
<dbReference type="PANTHER" id="PTHR46429:SF1">
    <property type="entry name" value="23S RRNA (GUANOSINE-2'-O-)-METHYLTRANSFERASE RLMB"/>
    <property type="match status" value="1"/>
</dbReference>
<accession>A0A6J7AQ61</accession>
<dbReference type="Pfam" id="PF00588">
    <property type="entry name" value="SpoU_methylase"/>
    <property type="match status" value="1"/>
</dbReference>
<proteinExistence type="predicted"/>
<dbReference type="GO" id="GO:0003723">
    <property type="term" value="F:RNA binding"/>
    <property type="evidence" value="ECO:0007669"/>
    <property type="project" value="InterPro"/>
</dbReference>
<dbReference type="Gene3D" id="3.40.1280.10">
    <property type="match status" value="1"/>
</dbReference>
<protein>
    <submittedName>
        <fullName evidence="5">Unannotated protein</fullName>
    </submittedName>
</protein>
<dbReference type="GO" id="GO:0008173">
    <property type="term" value="F:RNA methyltransferase activity"/>
    <property type="evidence" value="ECO:0007669"/>
    <property type="project" value="InterPro"/>
</dbReference>
<evidence type="ECO:0000313" key="4">
    <source>
        <dbReference type="EMBL" id="CAB4727412.1"/>
    </source>
</evidence>
<dbReference type="EMBL" id="CAFABA010000111">
    <property type="protein sequence ID" value="CAB4835034.1"/>
    <property type="molecule type" value="Genomic_DNA"/>
</dbReference>
<dbReference type="GO" id="GO:0006396">
    <property type="term" value="P:RNA processing"/>
    <property type="evidence" value="ECO:0007669"/>
    <property type="project" value="InterPro"/>
</dbReference>
<dbReference type="PANTHER" id="PTHR46429">
    <property type="entry name" value="23S RRNA (GUANOSINE-2'-O-)-METHYLTRANSFERASE RLMB"/>
    <property type="match status" value="1"/>
</dbReference>
<dbReference type="InterPro" id="IPR029026">
    <property type="entry name" value="tRNA_m1G_MTases_N"/>
</dbReference>
<evidence type="ECO:0000256" key="2">
    <source>
        <dbReference type="ARBA" id="ARBA00022679"/>
    </source>
</evidence>